<keyword evidence="2" id="KW-1185">Reference proteome</keyword>
<evidence type="ECO:0000256" key="1">
    <source>
        <dbReference type="SAM" id="MobiDB-lite"/>
    </source>
</evidence>
<dbReference type="AlphaFoldDB" id="A0A915KN70"/>
<feature type="region of interest" description="Disordered" evidence="1">
    <location>
        <begin position="61"/>
        <end position="96"/>
    </location>
</feature>
<evidence type="ECO:0000313" key="3">
    <source>
        <dbReference type="WBParaSite" id="nRc.2.0.1.t39212-RA"/>
    </source>
</evidence>
<sequence>MMGNTNALYFMMPGEAITTYKLSEEQAPGTFYCPAHFSNSDIEPQPVLRGWYPWVEIKVKTPRKRKSTEDSEGEPTNDWDLEDILAARQLGQTQRS</sequence>
<feature type="compositionally biased region" description="Acidic residues" evidence="1">
    <location>
        <begin position="70"/>
        <end position="83"/>
    </location>
</feature>
<organism evidence="2 3">
    <name type="scientific">Romanomermis culicivorax</name>
    <name type="common">Nematode worm</name>
    <dbReference type="NCBI Taxonomy" id="13658"/>
    <lineage>
        <taxon>Eukaryota</taxon>
        <taxon>Metazoa</taxon>
        <taxon>Ecdysozoa</taxon>
        <taxon>Nematoda</taxon>
        <taxon>Enoplea</taxon>
        <taxon>Dorylaimia</taxon>
        <taxon>Mermithida</taxon>
        <taxon>Mermithoidea</taxon>
        <taxon>Mermithidae</taxon>
        <taxon>Romanomermis</taxon>
    </lineage>
</organism>
<evidence type="ECO:0000313" key="2">
    <source>
        <dbReference type="Proteomes" id="UP000887565"/>
    </source>
</evidence>
<protein>
    <submittedName>
        <fullName evidence="3">Uncharacterized protein</fullName>
    </submittedName>
</protein>
<proteinExistence type="predicted"/>
<accession>A0A915KN70</accession>
<dbReference type="Proteomes" id="UP000887565">
    <property type="component" value="Unplaced"/>
</dbReference>
<name>A0A915KN70_ROMCU</name>
<dbReference type="WBParaSite" id="nRc.2.0.1.t39212-RA">
    <property type="protein sequence ID" value="nRc.2.0.1.t39212-RA"/>
    <property type="gene ID" value="nRc.2.0.1.g39212"/>
</dbReference>
<reference evidence="3" key="1">
    <citation type="submission" date="2022-11" db="UniProtKB">
        <authorList>
            <consortium name="WormBaseParasite"/>
        </authorList>
    </citation>
    <scope>IDENTIFICATION</scope>
</reference>